<dbReference type="Proteomes" id="UP000595140">
    <property type="component" value="Unassembled WGS sequence"/>
</dbReference>
<evidence type="ECO:0000313" key="10">
    <source>
        <dbReference type="Proteomes" id="UP000595140"/>
    </source>
</evidence>
<dbReference type="PANTHER" id="PTHR47650:SF2">
    <property type="entry name" value="ZINC FINGER CCCH DOMAIN-CONTAINING PROTEIN 22"/>
    <property type="match status" value="1"/>
</dbReference>
<dbReference type="PROSITE" id="PS00175">
    <property type="entry name" value="PG_MUTASE"/>
    <property type="match status" value="1"/>
</dbReference>
<evidence type="ECO:0000256" key="4">
    <source>
        <dbReference type="PROSITE-ProRule" id="PRU00723"/>
    </source>
</evidence>
<dbReference type="PANTHER" id="PTHR47650">
    <property type="entry name" value="ZINC FINGER CCCH DOMAIN-CONTAINING PROTEIN 22"/>
    <property type="match status" value="1"/>
</dbReference>
<dbReference type="SUPFAM" id="SSF53254">
    <property type="entry name" value="Phosphoglycerate mutase-like"/>
    <property type="match status" value="1"/>
</dbReference>
<dbReference type="PROSITE" id="PS50103">
    <property type="entry name" value="ZF_C3H1"/>
    <property type="match status" value="1"/>
</dbReference>
<evidence type="ECO:0000256" key="2">
    <source>
        <dbReference type="ARBA" id="ARBA00022771"/>
    </source>
</evidence>
<organism evidence="9 10">
    <name type="scientific">Cuscuta campestris</name>
    <dbReference type="NCBI Taxonomy" id="132261"/>
    <lineage>
        <taxon>Eukaryota</taxon>
        <taxon>Viridiplantae</taxon>
        <taxon>Streptophyta</taxon>
        <taxon>Embryophyta</taxon>
        <taxon>Tracheophyta</taxon>
        <taxon>Spermatophyta</taxon>
        <taxon>Magnoliopsida</taxon>
        <taxon>eudicotyledons</taxon>
        <taxon>Gunneridae</taxon>
        <taxon>Pentapetalae</taxon>
        <taxon>asterids</taxon>
        <taxon>lamiids</taxon>
        <taxon>Solanales</taxon>
        <taxon>Convolvulaceae</taxon>
        <taxon>Cuscuteae</taxon>
        <taxon>Cuscuta</taxon>
        <taxon>Cuscuta subgen. Grammica</taxon>
        <taxon>Cuscuta sect. Cleistogrammica</taxon>
    </lineage>
</organism>
<dbReference type="InterPro" id="IPR041367">
    <property type="entry name" value="Znf-CCCH_4"/>
</dbReference>
<keyword evidence="10" id="KW-1185">Reference proteome</keyword>
<evidence type="ECO:0000313" key="9">
    <source>
        <dbReference type="EMBL" id="VFQ94439.1"/>
    </source>
</evidence>
<dbReference type="Pfam" id="PF01585">
    <property type="entry name" value="G-patch"/>
    <property type="match status" value="1"/>
</dbReference>
<feature type="domain" description="G-patch" evidence="8">
    <location>
        <begin position="608"/>
        <end position="654"/>
    </location>
</feature>
<dbReference type="InterPro" id="IPR029033">
    <property type="entry name" value="His_PPase_superfam"/>
</dbReference>
<dbReference type="InterPro" id="IPR013078">
    <property type="entry name" value="His_Pase_superF_clade-1"/>
</dbReference>
<dbReference type="PROSITE" id="PS50174">
    <property type="entry name" value="G_PATCH"/>
    <property type="match status" value="1"/>
</dbReference>
<feature type="region of interest" description="Disordered" evidence="6">
    <location>
        <begin position="715"/>
        <end position="742"/>
    </location>
</feature>
<feature type="coiled-coil region" evidence="5">
    <location>
        <begin position="746"/>
        <end position="797"/>
    </location>
</feature>
<evidence type="ECO:0000256" key="1">
    <source>
        <dbReference type="ARBA" id="ARBA00022723"/>
    </source>
</evidence>
<feature type="region of interest" description="Disordered" evidence="6">
    <location>
        <begin position="654"/>
        <end position="690"/>
    </location>
</feature>
<dbReference type="Pfam" id="PF00300">
    <property type="entry name" value="His_Phos_1"/>
    <property type="match status" value="1"/>
</dbReference>
<dbReference type="Gene3D" id="3.40.50.1240">
    <property type="entry name" value="Phosphoglycerate mutase-like"/>
    <property type="match status" value="1"/>
</dbReference>
<dbReference type="InterPro" id="IPR001345">
    <property type="entry name" value="PG/BPGM_mutase_AS"/>
</dbReference>
<feature type="region of interest" description="Disordered" evidence="6">
    <location>
        <begin position="545"/>
        <end position="571"/>
    </location>
</feature>
<evidence type="ECO:0000259" key="8">
    <source>
        <dbReference type="PROSITE" id="PS50174"/>
    </source>
</evidence>
<protein>
    <recommendedName>
        <fullName evidence="11">Zinc finger CCCH domain-containing protein 18</fullName>
    </recommendedName>
</protein>
<evidence type="ECO:0000256" key="3">
    <source>
        <dbReference type="ARBA" id="ARBA00022833"/>
    </source>
</evidence>
<feature type="compositionally biased region" description="Basic and acidic residues" evidence="6">
    <location>
        <begin position="729"/>
        <end position="742"/>
    </location>
</feature>
<sequence>MLTADGENGVAAHPKLLPKRIILIRHGESQGNKDDAAYTVTPDYKIPLTAEGIEQGRRAGSRIRRVLSGGGGDWSVYFYVSPYERTRSTLREMGRAFPRKRVIGVREECRIREQDFGNFQVTERMKVIKETREKFGRFFYRFPEGESAADVFDRVSSFFESLWRDIDMQRLQGAEQQQDPMAGAAGELNLVMVSHGLALRVFMMKWFKWTVEQFERLNNLGNCEFRVMQLGSGGDYSLAVHHSPEEMRAWGLSPEMIQDQTWRASAPRGSWNEKCPWYLDAFFDTHHAPEEQFQDDDKEEEATLEEELELQLREQNDSLRDLTEALSSDPSNLELISVQEELIQSVKEVEEGLLHLKQARLLREVNASIKCSKSFSEDAVVESLDTKDAEALSDVGQHDLNDEVELLVDQKYSTGSKCRFRFTDGRWYNGLIVQLEGSHSALVSFLTPTSESMLMCQFFLQKRCRFGSSCRLSHGIDVPISSLKKFVPTVWGPSMVGYSIWALEEGKNGLWREAELESWDENLKLGHVVFRDTGKSSKLGTEAITLSEHAELSDEDEETSSDSTSSDYDQEDVDSAALPQGLGFLESTNQQSGIQTEVTLFAKWENHTRGVASKMMANMGYQEGMGLGSAGQGMLDPISVRVLPSKQSLDHAFEAQRNEQVNGPKKGKKRSRGGKRKREKKYAEAARAAREEGSKSDMFALINSQLSVHAEILRGTKKHMTTNNNNSNGKEKGGEEGKREGGRRGLLAYEDEIKELKMRAEKLEEMANRNRREKAVYDAVMRKLNETRSALADAEAARTCASTQLLTKEKEKRWLKF</sequence>
<keyword evidence="5" id="KW-0175">Coiled coil</keyword>
<dbReference type="OrthoDB" id="4822at2759"/>
<dbReference type="SMART" id="SM00855">
    <property type="entry name" value="PGAM"/>
    <property type="match status" value="1"/>
</dbReference>
<feature type="domain" description="C3H1-type" evidence="7">
    <location>
        <begin position="450"/>
        <end position="477"/>
    </location>
</feature>
<evidence type="ECO:0000256" key="5">
    <source>
        <dbReference type="SAM" id="Coils"/>
    </source>
</evidence>
<dbReference type="AlphaFoldDB" id="A0A484N0S1"/>
<proteinExistence type="predicted"/>
<dbReference type="Pfam" id="PF18044">
    <property type="entry name" value="zf-CCCH_4"/>
    <property type="match status" value="1"/>
</dbReference>
<dbReference type="EMBL" id="OOIL02005264">
    <property type="protein sequence ID" value="VFQ94439.1"/>
    <property type="molecule type" value="Genomic_DNA"/>
</dbReference>
<dbReference type="CDD" id="cd07067">
    <property type="entry name" value="HP_PGM_like"/>
    <property type="match status" value="1"/>
</dbReference>
<feature type="compositionally biased region" description="Basic residues" evidence="6">
    <location>
        <begin position="665"/>
        <end position="680"/>
    </location>
</feature>
<name>A0A484N0S1_9ASTE</name>
<dbReference type="SMART" id="SM00443">
    <property type="entry name" value="G_patch"/>
    <property type="match status" value="1"/>
</dbReference>
<dbReference type="GO" id="GO:0003824">
    <property type="term" value="F:catalytic activity"/>
    <property type="evidence" value="ECO:0007669"/>
    <property type="project" value="InterPro"/>
</dbReference>
<keyword evidence="2 4" id="KW-0863">Zinc-finger</keyword>
<dbReference type="InterPro" id="IPR000467">
    <property type="entry name" value="G_patch_dom"/>
</dbReference>
<gene>
    <name evidence="9" type="ORF">CCAM_LOCUS36215</name>
</gene>
<dbReference type="GO" id="GO:0003676">
    <property type="term" value="F:nucleic acid binding"/>
    <property type="evidence" value="ECO:0007669"/>
    <property type="project" value="InterPro"/>
</dbReference>
<evidence type="ECO:0000259" key="7">
    <source>
        <dbReference type="PROSITE" id="PS50103"/>
    </source>
</evidence>
<keyword evidence="1 4" id="KW-0479">Metal-binding</keyword>
<feature type="compositionally biased region" description="Basic and acidic residues" evidence="6">
    <location>
        <begin position="681"/>
        <end position="690"/>
    </location>
</feature>
<keyword evidence="3 4" id="KW-0862">Zinc</keyword>
<evidence type="ECO:0000256" key="6">
    <source>
        <dbReference type="SAM" id="MobiDB-lite"/>
    </source>
</evidence>
<dbReference type="InterPro" id="IPR000571">
    <property type="entry name" value="Znf_CCCH"/>
</dbReference>
<dbReference type="Gene3D" id="2.30.30.1190">
    <property type="match status" value="1"/>
</dbReference>
<feature type="zinc finger region" description="C3H1-type" evidence="4">
    <location>
        <begin position="450"/>
        <end position="477"/>
    </location>
</feature>
<reference evidence="9 10" key="1">
    <citation type="submission" date="2018-04" db="EMBL/GenBank/DDBJ databases">
        <authorList>
            <person name="Vogel A."/>
        </authorList>
    </citation>
    <scope>NUCLEOTIDE SEQUENCE [LARGE SCALE GENOMIC DNA]</scope>
</reference>
<evidence type="ECO:0008006" key="11">
    <source>
        <dbReference type="Google" id="ProtNLM"/>
    </source>
</evidence>
<accession>A0A484N0S1</accession>
<dbReference type="GO" id="GO:0008270">
    <property type="term" value="F:zinc ion binding"/>
    <property type="evidence" value="ECO:0007669"/>
    <property type="project" value="UniProtKB-KW"/>
</dbReference>